<dbReference type="SUPFAM" id="SSF51735">
    <property type="entry name" value="NAD(P)-binding Rossmann-fold domains"/>
    <property type="match status" value="1"/>
</dbReference>
<dbReference type="Gene3D" id="3.40.50.720">
    <property type="entry name" value="NAD(P)-binding Rossmann-like Domain"/>
    <property type="match status" value="1"/>
</dbReference>
<dbReference type="AlphaFoldDB" id="A0A9W8HA03"/>
<dbReference type="Proteomes" id="UP001140217">
    <property type="component" value="Unassembled WGS sequence"/>
</dbReference>
<proteinExistence type="inferred from homology"/>
<dbReference type="InterPro" id="IPR013332">
    <property type="entry name" value="KPR_N"/>
</dbReference>
<name>A0A9W8HA03_9FUNG</name>
<organism evidence="8 9">
    <name type="scientific">Coemansia javaensis</name>
    <dbReference type="NCBI Taxonomy" id="2761396"/>
    <lineage>
        <taxon>Eukaryota</taxon>
        <taxon>Fungi</taxon>
        <taxon>Fungi incertae sedis</taxon>
        <taxon>Zoopagomycota</taxon>
        <taxon>Kickxellomycotina</taxon>
        <taxon>Kickxellomycetes</taxon>
        <taxon>Kickxellales</taxon>
        <taxon>Kickxellaceae</taxon>
        <taxon>Coemansia</taxon>
    </lineage>
</organism>
<evidence type="ECO:0000313" key="9">
    <source>
        <dbReference type="Proteomes" id="UP001140217"/>
    </source>
</evidence>
<keyword evidence="4" id="KW-0560">Oxidoreductase</keyword>
<dbReference type="GO" id="GO:0050661">
    <property type="term" value="F:NADP binding"/>
    <property type="evidence" value="ECO:0007669"/>
    <property type="project" value="TreeGrafter"/>
</dbReference>
<gene>
    <name evidence="8" type="primary">PAN5</name>
    <name evidence="8" type="ORF">H4R18_002734</name>
</gene>
<feature type="domain" description="Ketopantoate reductase N-terminal" evidence="6">
    <location>
        <begin position="6"/>
        <end position="154"/>
    </location>
</feature>
<dbReference type="OrthoDB" id="73846at2759"/>
<evidence type="ECO:0000256" key="3">
    <source>
        <dbReference type="ARBA" id="ARBA00022857"/>
    </source>
</evidence>
<dbReference type="NCBIfam" id="TIGR00745">
    <property type="entry name" value="apbA_panE"/>
    <property type="match status" value="1"/>
</dbReference>
<dbReference type="InterPro" id="IPR008927">
    <property type="entry name" value="6-PGluconate_DH-like_C_sf"/>
</dbReference>
<dbReference type="InterPro" id="IPR013328">
    <property type="entry name" value="6PGD_dom2"/>
</dbReference>
<comment type="caution">
    <text evidence="8">The sequence shown here is derived from an EMBL/GenBank/DDBJ whole genome shotgun (WGS) entry which is preliminary data.</text>
</comment>
<dbReference type="PANTHER" id="PTHR43765">
    <property type="entry name" value="2-DEHYDROPANTOATE 2-REDUCTASE-RELATED"/>
    <property type="match status" value="1"/>
</dbReference>
<dbReference type="SUPFAM" id="SSF48179">
    <property type="entry name" value="6-phosphogluconate dehydrogenase C-terminal domain-like"/>
    <property type="match status" value="1"/>
</dbReference>
<comment type="similarity">
    <text evidence="1">Belongs to the ketopantoate reductase family.</text>
</comment>
<evidence type="ECO:0000259" key="6">
    <source>
        <dbReference type="Pfam" id="PF02558"/>
    </source>
</evidence>
<sequence length="364" mass="38021">MGRPRVHVLGAGAVGLLFAAHLRWAGHPVTLLLRSQAAVGRFAGRVVVADEWAQAAGGAAPQRVADRIQAEVAAPPSHPGSGSSAPIERLLVATKAQDAAAACAAVRHRLGRQSTVALLQNGLGVAEAVRDALGPGAQPALIVGTTSHGCHRFPGEEFGTRFAAPGACAFAVHPPPPPPSPGAVAAPPPSAQQLADALVAAPGLAATPVADWADLHVQLLLKLAANATINPATALAGCRNGRIWPGNDDNDDAVRRYLPLVCAEAAAIYGRAHPALRHRLTARAIEDHVAAVVRATARNRSSMLQDLDAGRRTEIGWINGHLVRLAEQHGVPAPANTLLYALVRLREQQQEQQQQEQQRDEADP</sequence>
<dbReference type="InterPro" id="IPR003710">
    <property type="entry name" value="ApbA"/>
</dbReference>
<dbReference type="Gene3D" id="1.10.1040.10">
    <property type="entry name" value="N-(1-d-carboxylethyl)-l-norvaline Dehydrogenase, domain 2"/>
    <property type="match status" value="1"/>
</dbReference>
<evidence type="ECO:0000256" key="1">
    <source>
        <dbReference type="ARBA" id="ARBA00007870"/>
    </source>
</evidence>
<dbReference type="InterPro" id="IPR013752">
    <property type="entry name" value="KPA_reductase"/>
</dbReference>
<dbReference type="PANTHER" id="PTHR43765:SF2">
    <property type="entry name" value="2-DEHYDROPANTOATE 2-REDUCTASE"/>
    <property type="match status" value="1"/>
</dbReference>
<evidence type="ECO:0000256" key="4">
    <source>
        <dbReference type="ARBA" id="ARBA00023002"/>
    </source>
</evidence>
<keyword evidence="3" id="KW-0521">NADP</keyword>
<dbReference type="GO" id="GO:0008677">
    <property type="term" value="F:2-dehydropantoate 2-reductase activity"/>
    <property type="evidence" value="ECO:0007669"/>
    <property type="project" value="UniProtKB-EC"/>
</dbReference>
<accession>A0A9W8HA03</accession>
<reference evidence="8" key="1">
    <citation type="submission" date="2022-07" db="EMBL/GenBank/DDBJ databases">
        <title>Phylogenomic reconstructions and comparative analyses of Kickxellomycotina fungi.</title>
        <authorList>
            <person name="Reynolds N.K."/>
            <person name="Stajich J.E."/>
            <person name="Barry K."/>
            <person name="Grigoriev I.V."/>
            <person name="Crous P."/>
            <person name="Smith M.E."/>
        </authorList>
    </citation>
    <scope>NUCLEOTIDE SEQUENCE</scope>
    <source>
        <strain evidence="8">NBRC 105414</strain>
    </source>
</reference>
<feature type="domain" description="Ketopantoate reductase C-terminal" evidence="7">
    <location>
        <begin position="219"/>
        <end position="346"/>
    </location>
</feature>
<dbReference type="EC" id="1.1.1.169" evidence="2"/>
<protein>
    <recommendedName>
        <fullName evidence="2">2-dehydropantoate 2-reductase</fullName>
        <ecNumber evidence="2">1.1.1.169</ecNumber>
    </recommendedName>
    <alternativeName>
        <fullName evidence="5">Ketopantoate reductase</fullName>
    </alternativeName>
</protein>
<dbReference type="Pfam" id="PF02558">
    <property type="entry name" value="ApbA"/>
    <property type="match status" value="1"/>
</dbReference>
<evidence type="ECO:0000256" key="2">
    <source>
        <dbReference type="ARBA" id="ARBA00013014"/>
    </source>
</evidence>
<dbReference type="GO" id="GO:0015940">
    <property type="term" value="P:pantothenate biosynthetic process"/>
    <property type="evidence" value="ECO:0007669"/>
    <property type="project" value="InterPro"/>
</dbReference>
<evidence type="ECO:0000259" key="7">
    <source>
        <dbReference type="Pfam" id="PF08546"/>
    </source>
</evidence>
<evidence type="ECO:0000313" key="8">
    <source>
        <dbReference type="EMBL" id="KAJ2781681.1"/>
    </source>
</evidence>
<dbReference type="GO" id="GO:0005737">
    <property type="term" value="C:cytoplasm"/>
    <property type="evidence" value="ECO:0007669"/>
    <property type="project" value="TreeGrafter"/>
</dbReference>
<evidence type="ECO:0000256" key="5">
    <source>
        <dbReference type="ARBA" id="ARBA00032024"/>
    </source>
</evidence>
<dbReference type="InterPro" id="IPR050838">
    <property type="entry name" value="Ketopantoate_reductase"/>
</dbReference>
<keyword evidence="9" id="KW-1185">Reference proteome</keyword>
<dbReference type="EMBL" id="JANBUL010000096">
    <property type="protein sequence ID" value="KAJ2781681.1"/>
    <property type="molecule type" value="Genomic_DNA"/>
</dbReference>
<dbReference type="Pfam" id="PF08546">
    <property type="entry name" value="ApbA_C"/>
    <property type="match status" value="1"/>
</dbReference>
<dbReference type="InterPro" id="IPR036291">
    <property type="entry name" value="NAD(P)-bd_dom_sf"/>
</dbReference>